<proteinExistence type="predicted"/>
<evidence type="ECO:0000313" key="2">
    <source>
        <dbReference type="Proteomes" id="UP000000427"/>
    </source>
</evidence>
<dbReference type="AlphaFoldDB" id="A0A0F7RB02"/>
<organism evidence="1 2">
    <name type="scientific">Bacillus anthracis</name>
    <name type="common">anthrax bacterium</name>
    <dbReference type="NCBI Taxonomy" id="1392"/>
    <lineage>
        <taxon>Bacteria</taxon>
        <taxon>Bacillati</taxon>
        <taxon>Bacillota</taxon>
        <taxon>Bacilli</taxon>
        <taxon>Bacillales</taxon>
        <taxon>Bacillaceae</taxon>
        <taxon>Bacillus</taxon>
        <taxon>Bacillus cereus group</taxon>
    </lineage>
</organism>
<reference evidence="1 2" key="1">
    <citation type="journal article" date="2003" name="Nature">
        <title>The genome sequence of Bacillus anthracis Ames and comparison to closely related bacteria.</title>
        <authorList>
            <person name="Read T.D."/>
            <person name="Peterson S.N."/>
            <person name="Tourasse N."/>
            <person name="Baillie L.W."/>
            <person name="Paulsen I.T."/>
            <person name="Nelson K.E."/>
            <person name="Tettelin H."/>
            <person name="Fouts D.E."/>
            <person name="Eisen J.A."/>
            <person name="Gill S.R."/>
            <person name="Holtzapple E.K."/>
            <person name="Okstad O.A."/>
            <person name="Helgason E."/>
            <person name="Rilstone J."/>
            <person name="Wu M."/>
            <person name="Kolonay J.F."/>
            <person name="Beanan M.J."/>
            <person name="Dodson R.J."/>
            <person name="Brinkac L.M."/>
            <person name="Gwinn M."/>
            <person name="DeBoy R.T."/>
            <person name="Madpu R."/>
            <person name="Daugherty S.C."/>
            <person name="Durkin A.S."/>
            <person name="Haft D.H."/>
            <person name="Nelson W.C."/>
            <person name="Peterson J.D."/>
            <person name="Pop M."/>
            <person name="Khouri H.M."/>
            <person name="Radune D."/>
            <person name="Benton J.L."/>
            <person name="Mahamoud Y."/>
            <person name="Jiang L."/>
            <person name="Hance I.R."/>
            <person name="Weidman J.F."/>
            <person name="Berry K.J."/>
            <person name="Plaut R.D."/>
            <person name="Wolf A.M."/>
            <person name="Watkins K.L."/>
            <person name="Nierman W.C."/>
            <person name="Hazen A."/>
            <person name="Cline R."/>
            <person name="Redmond C."/>
            <person name="Thwaite J.E."/>
            <person name="White O."/>
            <person name="Salzberg S.L."/>
            <person name="Thomason B."/>
            <person name="Friedlander A.M."/>
            <person name="Koehler T.M."/>
            <person name="Hanna P.C."/>
            <person name="Kolsto A.B."/>
            <person name="Fraser C.M."/>
        </authorList>
    </citation>
    <scope>NUCLEOTIDE SEQUENCE [LARGE SCALE GENOMIC DNA]</scope>
    <source>
        <strain evidence="2">Ames / isolate Porton</strain>
    </source>
</reference>
<dbReference type="PROSITE" id="PS51257">
    <property type="entry name" value="PROKAR_LIPOPROTEIN"/>
    <property type="match status" value="1"/>
</dbReference>
<gene>
    <name evidence="1" type="ordered locus">BA_3532</name>
</gene>
<dbReference type="Proteomes" id="UP000000427">
    <property type="component" value="Chromosome"/>
</dbReference>
<dbReference type="KEGG" id="banh:HYU01_17295"/>
<dbReference type="KEGG" id="ban:BA_3532"/>
<dbReference type="EMBL" id="AE016879">
    <property type="protein sequence ID" value="AAP27295.1"/>
    <property type="molecule type" value="Genomic_DNA"/>
</dbReference>
<evidence type="ECO:0000313" key="1">
    <source>
        <dbReference type="EMBL" id="AAP27295.1"/>
    </source>
</evidence>
<accession>A0A0F7RB02</accession>
<keyword evidence="1" id="KW-0449">Lipoprotein</keyword>
<name>A0A0F7RB02_BACAN</name>
<protein>
    <submittedName>
        <fullName evidence="1">Lipoprotein</fullName>
    </submittedName>
</protein>
<sequence length="44" mass="4903">MKKKLTILFSIVCILVLAACGQTKANKEETKKVMSQKSLLCLFT</sequence>